<keyword evidence="3" id="KW-1185">Reference proteome</keyword>
<dbReference type="GeneID" id="89932538"/>
<dbReference type="RefSeq" id="XP_064653386.1">
    <property type="nucleotide sequence ID" value="XM_064808430.1"/>
</dbReference>
<dbReference type="GO" id="GO:0005524">
    <property type="term" value="F:ATP binding"/>
    <property type="evidence" value="ECO:0007669"/>
    <property type="project" value="InterPro"/>
</dbReference>
<sequence length="405" mass="46238">MAILTVEQKATALRMAAKQVSARSGRSYQGYGGLLRIRRLLTRAAVGLVLLLVFVRELRDRHDKAIREYPIDFQATALDIRSTVVPPQRPVRWFNGTHIDERYRILRHLKAGAQGLVYLCSDNANDASDQVIVKTISANARNPLPSHLQPSFDEFTRSWPSEIEASLTLGGHNTADHSAFVPVLDYFVLRNAGSSPEDWQWTMVTPFVSGGTLVEFSHRLQRVGKSTEQLDNKYRPSLARVVTDLRTLHAQGYCHDDVKPQNLFVQGPDDWLLGDLGNTREVTHGWHDTHLWHRRNQWSDCQLNDIRNALKSYLGFLRDAIPSHDRGAFDYEFLHAANPWSRLYWEFVNEPTASHDVALRDGDVGALSDLGRSHSRMFIGDWARKIAVDHELLCTALWYKLWFTF</sequence>
<gene>
    <name evidence="2" type="ORF">LTR77_011219</name>
</gene>
<dbReference type="SMART" id="SM00220">
    <property type="entry name" value="S_TKc"/>
    <property type="match status" value="1"/>
</dbReference>
<proteinExistence type="predicted"/>
<dbReference type="GO" id="GO:0005634">
    <property type="term" value="C:nucleus"/>
    <property type="evidence" value="ECO:0007669"/>
    <property type="project" value="TreeGrafter"/>
</dbReference>
<evidence type="ECO:0000259" key="1">
    <source>
        <dbReference type="PROSITE" id="PS50011"/>
    </source>
</evidence>
<dbReference type="PROSITE" id="PS50011">
    <property type="entry name" value="PROTEIN_KINASE_DOM"/>
    <property type="match status" value="1"/>
</dbReference>
<dbReference type="InterPro" id="IPR011009">
    <property type="entry name" value="Kinase-like_dom_sf"/>
</dbReference>
<dbReference type="PANTHER" id="PTHR44167">
    <property type="entry name" value="OVARIAN-SPECIFIC SERINE/THREONINE-PROTEIN KINASE LOK-RELATED"/>
    <property type="match status" value="1"/>
</dbReference>
<dbReference type="InterPro" id="IPR008271">
    <property type="entry name" value="Ser/Thr_kinase_AS"/>
</dbReference>
<dbReference type="SUPFAM" id="SSF56112">
    <property type="entry name" value="Protein kinase-like (PK-like)"/>
    <property type="match status" value="1"/>
</dbReference>
<dbReference type="PANTHER" id="PTHR44167:SF30">
    <property type="entry name" value="PHOSPHORYLASE KINASE"/>
    <property type="match status" value="1"/>
</dbReference>
<dbReference type="GO" id="GO:0004674">
    <property type="term" value="F:protein serine/threonine kinase activity"/>
    <property type="evidence" value="ECO:0007669"/>
    <property type="project" value="TreeGrafter"/>
</dbReference>
<feature type="domain" description="Protein kinase" evidence="1">
    <location>
        <begin position="103"/>
        <end position="405"/>
    </location>
</feature>
<evidence type="ECO:0000313" key="3">
    <source>
        <dbReference type="Proteomes" id="UP001337655"/>
    </source>
</evidence>
<accession>A0AAV9NTJ8</accession>
<dbReference type="EMBL" id="JAVRRT010000036">
    <property type="protein sequence ID" value="KAK5162736.1"/>
    <property type="molecule type" value="Genomic_DNA"/>
</dbReference>
<protein>
    <recommendedName>
        <fullName evidence="1">Protein kinase domain-containing protein</fullName>
    </recommendedName>
</protein>
<dbReference type="InterPro" id="IPR000719">
    <property type="entry name" value="Prot_kinase_dom"/>
</dbReference>
<reference evidence="2 3" key="1">
    <citation type="submission" date="2023-08" db="EMBL/GenBank/DDBJ databases">
        <title>Black Yeasts Isolated from many extreme environments.</title>
        <authorList>
            <person name="Coleine C."/>
            <person name="Stajich J.E."/>
            <person name="Selbmann L."/>
        </authorList>
    </citation>
    <scope>NUCLEOTIDE SEQUENCE [LARGE SCALE GENOMIC DNA]</scope>
    <source>
        <strain evidence="2 3">CCFEE 5935</strain>
    </source>
</reference>
<dbReference type="Gene3D" id="1.10.510.10">
    <property type="entry name" value="Transferase(Phosphotransferase) domain 1"/>
    <property type="match status" value="1"/>
</dbReference>
<dbReference type="AlphaFoldDB" id="A0AAV9NTJ8"/>
<dbReference type="Proteomes" id="UP001337655">
    <property type="component" value="Unassembled WGS sequence"/>
</dbReference>
<comment type="caution">
    <text evidence="2">The sequence shown here is derived from an EMBL/GenBank/DDBJ whole genome shotgun (WGS) entry which is preliminary data.</text>
</comment>
<organism evidence="2 3">
    <name type="scientific">Saxophila tyrrhenica</name>
    <dbReference type="NCBI Taxonomy" id="1690608"/>
    <lineage>
        <taxon>Eukaryota</taxon>
        <taxon>Fungi</taxon>
        <taxon>Dikarya</taxon>
        <taxon>Ascomycota</taxon>
        <taxon>Pezizomycotina</taxon>
        <taxon>Dothideomycetes</taxon>
        <taxon>Dothideomycetidae</taxon>
        <taxon>Mycosphaerellales</taxon>
        <taxon>Extremaceae</taxon>
        <taxon>Saxophila</taxon>
    </lineage>
</organism>
<dbReference type="PROSITE" id="PS00108">
    <property type="entry name" value="PROTEIN_KINASE_ST"/>
    <property type="match status" value="1"/>
</dbReference>
<dbReference type="GO" id="GO:0044773">
    <property type="term" value="P:mitotic DNA damage checkpoint signaling"/>
    <property type="evidence" value="ECO:0007669"/>
    <property type="project" value="TreeGrafter"/>
</dbReference>
<evidence type="ECO:0000313" key="2">
    <source>
        <dbReference type="EMBL" id="KAK5162736.1"/>
    </source>
</evidence>
<name>A0AAV9NTJ8_9PEZI</name>